<evidence type="ECO:0000313" key="1">
    <source>
        <dbReference type="EMBL" id="RXG24931.1"/>
    </source>
</evidence>
<dbReference type="AlphaFoldDB" id="A0A4Q0PDW8"/>
<comment type="caution">
    <text evidence="1">The sequence shown here is derived from an EMBL/GenBank/DDBJ whole genome shotgun (WGS) entry which is preliminary data.</text>
</comment>
<sequence>MLLKPQHQFNTINKMIKRLLVSLIVVLAISNMQSQSTDIARVEYMHIPFSNSQNTVSRFRGLVQVPIPLDKELDKIFVVGFEYQNINIDINDETPPTFNTRDVGTLHRIDGFLGYTWKLNENWRLGVKAGARISSNLQDGLMGDDWIYTGSVYLINDMKDATSVNKPYRWIFGLDYSTTPGRNYPLPLINYYREFHPNWTYTLGVPKTNVRHYLNNNHKDALQAFVTLDNFFANIQNNVVVDGNTAENISMTIILGGLGYEHFFTKHLLYYAYATHSISNDFRLRNNERDDIYTINSENTFYFRSGVKFKF</sequence>
<reference evidence="1 2" key="1">
    <citation type="submission" date="2018-07" db="EMBL/GenBank/DDBJ databases">
        <title>Leeuwenhoekiella genomics.</title>
        <authorList>
            <person name="Tahon G."/>
            <person name="Willems A."/>
        </authorList>
    </citation>
    <scope>NUCLEOTIDE SEQUENCE [LARGE SCALE GENOMIC DNA]</scope>
    <source>
        <strain evidence="1 2">LMG 22550</strain>
    </source>
</reference>
<accession>A0A4Q0PDW8</accession>
<dbReference type="Proteomes" id="UP000289238">
    <property type="component" value="Unassembled WGS sequence"/>
</dbReference>
<evidence type="ECO:0000313" key="2">
    <source>
        <dbReference type="Proteomes" id="UP000289238"/>
    </source>
</evidence>
<dbReference type="EMBL" id="QOVM01000001">
    <property type="protein sequence ID" value="RXG24931.1"/>
    <property type="molecule type" value="Genomic_DNA"/>
</dbReference>
<organism evidence="1 2">
    <name type="scientific">Leeuwenhoekiella aequorea</name>
    <dbReference type="NCBI Taxonomy" id="283736"/>
    <lineage>
        <taxon>Bacteria</taxon>
        <taxon>Pseudomonadati</taxon>
        <taxon>Bacteroidota</taxon>
        <taxon>Flavobacteriia</taxon>
        <taxon>Flavobacteriales</taxon>
        <taxon>Flavobacteriaceae</taxon>
        <taxon>Leeuwenhoekiella</taxon>
    </lineage>
</organism>
<keyword evidence="2" id="KW-1185">Reference proteome</keyword>
<evidence type="ECO:0008006" key="3">
    <source>
        <dbReference type="Google" id="ProtNLM"/>
    </source>
</evidence>
<name>A0A4Q0PDW8_9FLAO</name>
<gene>
    <name evidence="1" type="ORF">DSM00_727</name>
</gene>
<proteinExistence type="predicted"/>
<protein>
    <recommendedName>
        <fullName evidence="3">Outer membrane protein with beta-barrel domain</fullName>
    </recommendedName>
</protein>